<dbReference type="SUPFAM" id="SSF53335">
    <property type="entry name" value="S-adenosyl-L-methionine-dependent methyltransferases"/>
    <property type="match status" value="1"/>
</dbReference>
<gene>
    <name evidence="4" type="ORF">PCOR1329_LOCUS7680</name>
</gene>
<keyword evidence="5" id="KW-1185">Reference proteome</keyword>
<dbReference type="Proteomes" id="UP001189429">
    <property type="component" value="Unassembled WGS sequence"/>
</dbReference>
<evidence type="ECO:0000313" key="4">
    <source>
        <dbReference type="EMBL" id="CAK0799145.1"/>
    </source>
</evidence>
<dbReference type="SMART" id="SM00356">
    <property type="entry name" value="ZnF_C3H1"/>
    <property type="match status" value="1"/>
</dbReference>
<dbReference type="InterPro" id="IPR000571">
    <property type="entry name" value="Znf_CCCH"/>
</dbReference>
<feature type="compositionally biased region" description="Acidic residues" evidence="2">
    <location>
        <begin position="301"/>
        <end position="311"/>
    </location>
</feature>
<dbReference type="PANTHER" id="PTHR36971:SF1">
    <property type="entry name" value="METHYLTRANSFERASE DOMAIN-CONTAINING PROTEIN"/>
    <property type="match status" value="1"/>
</dbReference>
<name>A0ABN9Q4F5_9DINO</name>
<protein>
    <recommendedName>
        <fullName evidence="3">C3H1-type domain-containing protein</fullName>
    </recommendedName>
</protein>
<proteinExistence type="predicted"/>
<feature type="zinc finger region" description="C3H1-type" evidence="1">
    <location>
        <begin position="45"/>
        <end position="72"/>
    </location>
</feature>
<dbReference type="CDD" id="cd02440">
    <property type="entry name" value="AdoMet_MTases"/>
    <property type="match status" value="1"/>
</dbReference>
<feature type="region of interest" description="Disordered" evidence="2">
    <location>
        <begin position="245"/>
        <end position="325"/>
    </location>
</feature>
<dbReference type="PROSITE" id="PS50103">
    <property type="entry name" value="ZF_C3H1"/>
    <property type="match status" value="1"/>
</dbReference>
<keyword evidence="1" id="KW-0862">Zinc</keyword>
<comment type="caution">
    <text evidence="4">The sequence shown here is derived from an EMBL/GenBank/DDBJ whole genome shotgun (WGS) entry which is preliminary data.</text>
</comment>
<sequence>MEARCRLSCACCGGAVEAGELSWPGGPAGSPKWSHLACAEAAGLTARRPPCKHFARGRCQFAETCFFVHSVAEGPDGAASVPPPPPAPRAWGGRRKVVRKLSRASVLRRFLLDEFGAELLAAGSGVLDVAGGNGELSFELLNLNGVPATCVDPRPLQLKQFRRKWDLRLYWWNSIWRPWNGDAPADGEASRAPGHLQLLLDEELASWAAEAAARGRCGPGDPARLRQRLESAQRLCWTRQGLHEGGEAAEDEGGDSVLDAGRDRPPSFYPHHLQNLRPAGAPLPAAPPGDSAERPALPEGAAEDGSPEEATDSSPEKTRASAPVSAEEALEVARLLAGCSAVVGLHPDQAAGAIVEFAVGQGKPFAVVPCCVYSSAFPKRRLPDGTPVRTHGQLVEYLVSLAPGAQTQALDFEGKNVVVYWSPRQRQMPAVSSS</sequence>
<dbReference type="PANTHER" id="PTHR36971">
    <property type="entry name" value="UNNAMED PRODUCT"/>
    <property type="match status" value="1"/>
</dbReference>
<feature type="domain" description="C3H1-type" evidence="3">
    <location>
        <begin position="45"/>
        <end position="72"/>
    </location>
</feature>
<accession>A0ABN9Q4F5</accession>
<evidence type="ECO:0000256" key="2">
    <source>
        <dbReference type="SAM" id="MobiDB-lite"/>
    </source>
</evidence>
<evidence type="ECO:0000313" key="5">
    <source>
        <dbReference type="Proteomes" id="UP001189429"/>
    </source>
</evidence>
<evidence type="ECO:0000256" key="1">
    <source>
        <dbReference type="PROSITE-ProRule" id="PRU00723"/>
    </source>
</evidence>
<keyword evidence="1" id="KW-0479">Metal-binding</keyword>
<dbReference type="InterPro" id="IPR029063">
    <property type="entry name" value="SAM-dependent_MTases_sf"/>
</dbReference>
<evidence type="ECO:0000259" key="3">
    <source>
        <dbReference type="PROSITE" id="PS50103"/>
    </source>
</evidence>
<dbReference type="EMBL" id="CAUYUJ010002091">
    <property type="protein sequence ID" value="CAK0799145.1"/>
    <property type="molecule type" value="Genomic_DNA"/>
</dbReference>
<organism evidence="4 5">
    <name type="scientific">Prorocentrum cordatum</name>
    <dbReference type="NCBI Taxonomy" id="2364126"/>
    <lineage>
        <taxon>Eukaryota</taxon>
        <taxon>Sar</taxon>
        <taxon>Alveolata</taxon>
        <taxon>Dinophyceae</taxon>
        <taxon>Prorocentrales</taxon>
        <taxon>Prorocentraceae</taxon>
        <taxon>Prorocentrum</taxon>
    </lineage>
</organism>
<reference evidence="4" key="1">
    <citation type="submission" date="2023-10" db="EMBL/GenBank/DDBJ databases">
        <authorList>
            <person name="Chen Y."/>
            <person name="Shah S."/>
            <person name="Dougan E. K."/>
            <person name="Thang M."/>
            <person name="Chan C."/>
        </authorList>
    </citation>
    <scope>NUCLEOTIDE SEQUENCE [LARGE SCALE GENOMIC DNA]</scope>
</reference>
<keyword evidence="1" id="KW-0863">Zinc-finger</keyword>